<dbReference type="HOGENOM" id="CLU_1948415_0_0_1"/>
<dbReference type="GeneID" id="63921941"/>
<gene>
    <name evidence="1" type="ORF">M437DRAFT_86980</name>
</gene>
<proteinExistence type="predicted"/>
<accession>A0A074WCD6</accession>
<sequence>MPTLPSTANSIAGLEFIGFTHATATHIYKIYSKYELSSTSPAADNEDLFSFTHGHTIMINTSRFTASTDRQTMTNLGISEDTQNRILNPRFEGVRETESLEYWIEDTVRVDYHTLIRMIERRKERENGE</sequence>
<dbReference type="Proteomes" id="UP000030672">
    <property type="component" value="Unassembled WGS sequence"/>
</dbReference>
<reference evidence="1 2" key="1">
    <citation type="journal article" date="2014" name="BMC Genomics">
        <title>Genome sequencing of four Aureobasidium pullulans varieties: biotechnological potential, stress tolerance, and description of new species.</title>
        <authorList>
            <person name="Gostin Ar C."/>
            <person name="Ohm R.A."/>
            <person name="Kogej T."/>
            <person name="Sonjak S."/>
            <person name="Turk M."/>
            <person name="Zajc J."/>
            <person name="Zalar P."/>
            <person name="Grube M."/>
            <person name="Sun H."/>
            <person name="Han J."/>
            <person name="Sharma A."/>
            <person name="Chiniquy J."/>
            <person name="Ngan C.Y."/>
            <person name="Lipzen A."/>
            <person name="Barry K."/>
            <person name="Grigoriev I.V."/>
            <person name="Gunde-Cimerman N."/>
        </authorList>
    </citation>
    <scope>NUCLEOTIDE SEQUENCE [LARGE SCALE GENOMIC DNA]</scope>
    <source>
        <strain evidence="1 2">CBS 110374</strain>
    </source>
</reference>
<dbReference type="AlphaFoldDB" id="A0A074WCD6"/>
<keyword evidence="2" id="KW-1185">Reference proteome</keyword>
<dbReference type="EMBL" id="KL584844">
    <property type="protein sequence ID" value="KEQ60141.1"/>
    <property type="molecule type" value="Genomic_DNA"/>
</dbReference>
<dbReference type="STRING" id="1043003.A0A074WCD6"/>
<organism evidence="1 2">
    <name type="scientific">Aureobasidium melanogenum (strain CBS 110374)</name>
    <name type="common">Aureobasidium pullulans var. melanogenum</name>
    <dbReference type="NCBI Taxonomy" id="1043003"/>
    <lineage>
        <taxon>Eukaryota</taxon>
        <taxon>Fungi</taxon>
        <taxon>Dikarya</taxon>
        <taxon>Ascomycota</taxon>
        <taxon>Pezizomycotina</taxon>
        <taxon>Dothideomycetes</taxon>
        <taxon>Dothideomycetidae</taxon>
        <taxon>Dothideales</taxon>
        <taxon>Saccotheciaceae</taxon>
        <taxon>Aureobasidium</taxon>
    </lineage>
</organism>
<evidence type="ECO:0000313" key="2">
    <source>
        <dbReference type="Proteomes" id="UP000030672"/>
    </source>
</evidence>
<dbReference type="RefSeq" id="XP_040877164.1">
    <property type="nucleotide sequence ID" value="XM_041028568.1"/>
</dbReference>
<name>A0A074WCD6_AURM1</name>
<protein>
    <submittedName>
        <fullName evidence="1">Uncharacterized protein</fullName>
    </submittedName>
</protein>
<evidence type="ECO:0000313" key="1">
    <source>
        <dbReference type="EMBL" id="KEQ60141.1"/>
    </source>
</evidence>